<evidence type="ECO:0000313" key="1">
    <source>
        <dbReference type="EMBL" id="QBJ02777.1"/>
    </source>
</evidence>
<proteinExistence type="predicted"/>
<dbReference type="Proteomes" id="UP000294134">
    <property type="component" value="Segment"/>
</dbReference>
<name>A0A481W6E2_9CAUD</name>
<organism evidence="1 2">
    <name type="scientific">Pseudomonas phage Psa21</name>
    <dbReference type="NCBI Taxonomy" id="2530023"/>
    <lineage>
        <taxon>Viruses</taxon>
        <taxon>Duplodnaviria</taxon>
        <taxon>Heunggongvirae</taxon>
        <taxon>Uroviricota</taxon>
        <taxon>Caudoviricetes</taxon>
        <taxon>Chimalliviridae</taxon>
        <taxon>Tepukevirus</taxon>
        <taxon>Tepukevirus Psa21</taxon>
    </lineage>
</organism>
<dbReference type="EMBL" id="MK552327">
    <property type="protein sequence ID" value="QBJ02777.1"/>
    <property type="molecule type" value="Genomic_DNA"/>
</dbReference>
<protein>
    <submittedName>
        <fullName evidence="1">Uncharacterized protein</fullName>
    </submittedName>
</protein>
<evidence type="ECO:0000313" key="2">
    <source>
        <dbReference type="Proteomes" id="UP000294134"/>
    </source>
</evidence>
<keyword evidence="2" id="KW-1185">Reference proteome</keyword>
<sequence length="140" mass="15144">MTDVSKINAASYSEKNGLADKITLADTGIYTIPADLAQTLVLDPLNVSAETFKKIEKGFTELAGGVVYTAGNLAVEHFKANPEAVEIGFNYQQGSMTTVSGLFNRDAKDHTVLAFETKYKTADMKRVLSYLGDEIANINS</sequence>
<gene>
    <name evidence="1" type="ORF">PSA21_251</name>
</gene>
<reference evidence="1 2" key="1">
    <citation type="submission" date="2019-02" db="EMBL/GenBank/DDBJ databases">
        <authorList>
            <person name="Frampton R.A."/>
            <person name="Wojtus J.K."/>
            <person name="Fineran P.C."/>
            <person name="Hendrickson H.L."/>
        </authorList>
    </citation>
    <scope>NUCLEOTIDE SEQUENCE [LARGE SCALE GENOMIC DNA]</scope>
</reference>
<accession>A0A481W6E2</accession>